<keyword evidence="2" id="KW-1185">Reference proteome</keyword>
<dbReference type="Proteomes" id="UP000798662">
    <property type="component" value="Chromosome 3"/>
</dbReference>
<accession>A0ACC3CCZ6</accession>
<protein>
    <submittedName>
        <fullName evidence="1">Uncharacterized protein</fullName>
    </submittedName>
</protein>
<comment type="caution">
    <text evidence="1">The sequence shown here is derived from an EMBL/GenBank/DDBJ whole genome shotgun (WGS) entry which is preliminary data.</text>
</comment>
<evidence type="ECO:0000313" key="1">
    <source>
        <dbReference type="EMBL" id="KAK1868110.1"/>
    </source>
</evidence>
<gene>
    <name evidence="1" type="ORF">I4F81_010605</name>
</gene>
<evidence type="ECO:0000313" key="2">
    <source>
        <dbReference type="Proteomes" id="UP000798662"/>
    </source>
</evidence>
<sequence length="322" mass="31317">MASGRRRAAVHLADSLAAQGGGALAWLQAQGVDLSDVRQLGGHSRPRTHRPPQAGGKPAPVGWTIISALQRRVAAVPAIETLTSARVVQLLTRREADALADTAAPVWPAAGAPAGEGHDDIDDTPLPMAPSARPEVGGVVYIDMPARGGGAGGGGGDGGATAPPSSARHAILADAVVLATGGYCAPGNPVLAAHAAAAAAGLPSTNAALATGDGVRLGGRLGAGTVDLDAVQVHPTGFGLMVHVQPGGAPVCAVPGGASTVGGDAATAAGDGDTDVLAELQRRVGLPAAAVRATLAAVAASVDGMADALQGEGAPYAKSLYL</sequence>
<reference evidence="1" key="1">
    <citation type="submission" date="2019-11" db="EMBL/GenBank/DDBJ databases">
        <title>Nori genome reveals adaptations in red seaweeds to the harsh intertidal environment.</title>
        <authorList>
            <person name="Wang D."/>
            <person name="Mao Y."/>
        </authorList>
    </citation>
    <scope>NUCLEOTIDE SEQUENCE</scope>
    <source>
        <tissue evidence="1">Gametophyte</tissue>
    </source>
</reference>
<organism evidence="1 2">
    <name type="scientific">Pyropia yezoensis</name>
    <name type="common">Susabi-nori</name>
    <name type="synonym">Porphyra yezoensis</name>
    <dbReference type="NCBI Taxonomy" id="2788"/>
    <lineage>
        <taxon>Eukaryota</taxon>
        <taxon>Rhodophyta</taxon>
        <taxon>Bangiophyceae</taxon>
        <taxon>Bangiales</taxon>
        <taxon>Bangiaceae</taxon>
        <taxon>Pyropia</taxon>
    </lineage>
</organism>
<proteinExistence type="predicted"/>
<name>A0ACC3CCZ6_PYRYE</name>
<dbReference type="EMBL" id="CM020620">
    <property type="protein sequence ID" value="KAK1868110.1"/>
    <property type="molecule type" value="Genomic_DNA"/>
</dbReference>